<evidence type="ECO:0000313" key="1">
    <source>
        <dbReference type="EMBL" id="KAJ8063155.1"/>
    </source>
</evidence>
<dbReference type="OrthoDB" id="4772757at2759"/>
<keyword evidence="2" id="KW-1185">Reference proteome</keyword>
<name>A0A9X0AHZ2_9HELO</name>
<sequence>MDLRGDLQKHTHLGNLEIVRYIPDGGIKIRGWLGEVLLAEACRKTMKISLIFYLNVAPTQTSITRMKTD</sequence>
<dbReference type="EMBL" id="JAPEIS010000009">
    <property type="protein sequence ID" value="KAJ8063155.1"/>
    <property type="molecule type" value="Genomic_DNA"/>
</dbReference>
<dbReference type="Proteomes" id="UP001152300">
    <property type="component" value="Unassembled WGS sequence"/>
</dbReference>
<evidence type="ECO:0000313" key="2">
    <source>
        <dbReference type="Proteomes" id="UP001152300"/>
    </source>
</evidence>
<gene>
    <name evidence="1" type="ORF">OCU04_008395</name>
</gene>
<organism evidence="1 2">
    <name type="scientific">Sclerotinia nivalis</name>
    <dbReference type="NCBI Taxonomy" id="352851"/>
    <lineage>
        <taxon>Eukaryota</taxon>
        <taxon>Fungi</taxon>
        <taxon>Dikarya</taxon>
        <taxon>Ascomycota</taxon>
        <taxon>Pezizomycotina</taxon>
        <taxon>Leotiomycetes</taxon>
        <taxon>Helotiales</taxon>
        <taxon>Sclerotiniaceae</taxon>
        <taxon>Sclerotinia</taxon>
    </lineage>
</organism>
<proteinExistence type="predicted"/>
<accession>A0A9X0AHZ2</accession>
<reference evidence="1" key="1">
    <citation type="submission" date="2022-11" db="EMBL/GenBank/DDBJ databases">
        <title>Genome Resource of Sclerotinia nivalis Strain SnTB1, a Plant Pathogen Isolated from American Ginseng.</title>
        <authorList>
            <person name="Fan S."/>
        </authorList>
    </citation>
    <scope>NUCLEOTIDE SEQUENCE</scope>
    <source>
        <strain evidence="1">SnTB1</strain>
    </source>
</reference>
<dbReference type="AlphaFoldDB" id="A0A9X0AHZ2"/>
<comment type="caution">
    <text evidence="1">The sequence shown here is derived from an EMBL/GenBank/DDBJ whole genome shotgun (WGS) entry which is preliminary data.</text>
</comment>
<protein>
    <submittedName>
        <fullName evidence="1">Uncharacterized protein</fullName>
    </submittedName>
</protein>